<feature type="binding site" evidence="5">
    <location>
        <position position="19"/>
    </location>
    <ligand>
        <name>FAD</name>
        <dbReference type="ChEBI" id="CHEBI:57692"/>
    </ligand>
</feature>
<dbReference type="EC" id="1.4.3.-" evidence="6"/>
<dbReference type="InterPro" id="IPR002937">
    <property type="entry name" value="Amino_oxidase"/>
</dbReference>
<evidence type="ECO:0000259" key="7">
    <source>
        <dbReference type="Pfam" id="PF01593"/>
    </source>
</evidence>
<name>A0A2C5Y1H5_9HYPO</name>
<dbReference type="AlphaFoldDB" id="A0A2C5Y1H5"/>
<comment type="catalytic activity">
    <reaction evidence="4">
        <text>a secondary aliphatic amine + O2 + H2O = a primary amine + an aldehyde + H2O2</text>
        <dbReference type="Rhea" id="RHEA:26414"/>
        <dbReference type="ChEBI" id="CHEBI:15377"/>
        <dbReference type="ChEBI" id="CHEBI:15379"/>
        <dbReference type="ChEBI" id="CHEBI:16240"/>
        <dbReference type="ChEBI" id="CHEBI:17478"/>
        <dbReference type="ChEBI" id="CHEBI:58855"/>
        <dbReference type="ChEBI" id="CHEBI:65296"/>
        <dbReference type="EC" id="1.4.3.4"/>
    </reaction>
</comment>
<feature type="domain" description="Amine oxidase" evidence="7">
    <location>
        <begin position="18"/>
        <end position="462"/>
    </location>
</feature>
<proteinExistence type="inferred from homology"/>
<feature type="binding site" evidence="5">
    <location>
        <position position="245"/>
    </location>
    <ligand>
        <name>FAD</name>
        <dbReference type="ChEBI" id="CHEBI:57692"/>
    </ligand>
</feature>
<protein>
    <recommendedName>
        <fullName evidence="6">Amine oxidase</fullName>
        <ecNumber evidence="6">1.4.3.-</ecNumber>
    </recommendedName>
</protein>
<evidence type="ECO:0000256" key="6">
    <source>
        <dbReference type="RuleBase" id="RU362067"/>
    </source>
</evidence>
<evidence type="ECO:0000313" key="8">
    <source>
        <dbReference type="EMBL" id="PHH81759.1"/>
    </source>
</evidence>
<comment type="cofactor">
    <cofactor evidence="1 6">
        <name>FAD</name>
        <dbReference type="ChEBI" id="CHEBI:57692"/>
    </cofactor>
</comment>
<dbReference type="EMBL" id="NJEU01000098">
    <property type="protein sequence ID" value="PHH81759.1"/>
    <property type="molecule type" value="Genomic_DNA"/>
</dbReference>
<comment type="caution">
    <text evidence="8">The sequence shown here is derived from an EMBL/GenBank/DDBJ whole genome shotgun (WGS) entry which is preliminary data.</text>
</comment>
<evidence type="ECO:0000256" key="4">
    <source>
        <dbReference type="ARBA" id="ARBA00048448"/>
    </source>
</evidence>
<dbReference type="PANTHER" id="PTHR43563:SF14">
    <property type="entry name" value="AMINE OXIDASE"/>
    <property type="match status" value="1"/>
</dbReference>
<feature type="binding site" evidence="5">
    <location>
        <begin position="38"/>
        <end position="39"/>
    </location>
    <ligand>
        <name>FAD</name>
        <dbReference type="ChEBI" id="CHEBI:57692"/>
    </ligand>
</feature>
<evidence type="ECO:0000256" key="3">
    <source>
        <dbReference type="ARBA" id="ARBA00023002"/>
    </source>
</evidence>
<evidence type="ECO:0000313" key="9">
    <source>
        <dbReference type="Proteomes" id="UP000224854"/>
    </source>
</evidence>
<dbReference type="Proteomes" id="UP000224854">
    <property type="component" value="Unassembled WGS sequence"/>
</dbReference>
<dbReference type="Gene3D" id="1.10.405.10">
    <property type="entry name" value="Guanine Nucleotide Dissociation Inhibitor, domain 1"/>
    <property type="match status" value="1"/>
</dbReference>
<dbReference type="Gene3D" id="3.50.50.60">
    <property type="entry name" value="FAD/NAD(P)-binding domain"/>
    <property type="match status" value="1"/>
</dbReference>
<dbReference type="PANTHER" id="PTHR43563">
    <property type="entry name" value="AMINE OXIDASE"/>
    <property type="match status" value="1"/>
</dbReference>
<dbReference type="InterPro" id="IPR050703">
    <property type="entry name" value="Flavin_MAO"/>
</dbReference>
<dbReference type="PRINTS" id="PR00757">
    <property type="entry name" value="AMINEOXDASEF"/>
</dbReference>
<evidence type="ECO:0000256" key="5">
    <source>
        <dbReference type="PIRSR" id="PIRSR601613-1"/>
    </source>
</evidence>
<organism evidence="8 9">
    <name type="scientific">Ophiocordyceps australis</name>
    <dbReference type="NCBI Taxonomy" id="1399860"/>
    <lineage>
        <taxon>Eukaryota</taxon>
        <taxon>Fungi</taxon>
        <taxon>Dikarya</taxon>
        <taxon>Ascomycota</taxon>
        <taxon>Pezizomycotina</taxon>
        <taxon>Sordariomycetes</taxon>
        <taxon>Hypocreomycetidae</taxon>
        <taxon>Hypocreales</taxon>
        <taxon>Ophiocordycipitaceae</taxon>
        <taxon>Ophiocordyceps</taxon>
    </lineage>
</organism>
<evidence type="ECO:0000256" key="2">
    <source>
        <dbReference type="ARBA" id="ARBA00005995"/>
    </source>
</evidence>
<keyword evidence="3 6" id="KW-0560">Oxidoreductase</keyword>
<dbReference type="SUPFAM" id="SSF51905">
    <property type="entry name" value="FAD/NAD(P)-binding domain"/>
    <property type="match status" value="1"/>
</dbReference>
<comment type="similarity">
    <text evidence="2 6">Belongs to the flavin monoamine oxidase family.</text>
</comment>
<dbReference type="OrthoDB" id="5046242at2759"/>
<dbReference type="SUPFAM" id="SSF54373">
    <property type="entry name" value="FAD-linked reductases, C-terminal domain"/>
    <property type="match status" value="1"/>
</dbReference>
<dbReference type="Gene3D" id="3.90.660.10">
    <property type="match status" value="1"/>
</dbReference>
<dbReference type="InterPro" id="IPR001613">
    <property type="entry name" value="Flavin_amine_oxidase"/>
</dbReference>
<evidence type="ECO:0000256" key="1">
    <source>
        <dbReference type="ARBA" id="ARBA00001974"/>
    </source>
</evidence>
<gene>
    <name evidence="8" type="ORF">CDD82_7929</name>
</gene>
<dbReference type="InterPro" id="IPR036188">
    <property type="entry name" value="FAD/NAD-bd_sf"/>
</dbReference>
<dbReference type="Pfam" id="PF01593">
    <property type="entry name" value="Amino_oxidase"/>
    <property type="match status" value="1"/>
</dbReference>
<keyword evidence="6" id="KW-0274">FAD</keyword>
<feature type="binding site" evidence="5">
    <location>
        <position position="438"/>
    </location>
    <ligand>
        <name>FAD</name>
        <dbReference type="ChEBI" id="CHEBI:57692"/>
    </ligand>
</feature>
<sequence length="469" mass="50796">MASSTPQKVQVVIVGAGLSGLCAAREIHNAGLSYIVVEAMDRVGGKTLSVPVDPTTKSGLVDMGAAWLNDTSQSEIYGLAKEFGFELVEQRATGINLHRDSRGEIHRVAYGKLADLPPEQLAQLDQVLHSIADHVDRCDLDDPSNGPDAKGLDSLNVVEFIEKNYGKEASFLAPYMTRSLLGAEPQQVSALFLLDLCKRATGLKNVTSDLKEGGQYLRNRQGNQSFCARLEKQLHAGSVKLSTPVESITQSASGCTVTASDGRAYEAQKVILSVPAALQPKIKFEPDLPPARKQLTEQARFGFYAKTVLVYKEPWWHAANLSGEYTTDNGAIAFSRDTCVPQDGQYSITCFHAGERGEAWSQLSAEQRQKTVLDDFNAAFSKVVPTVPQPVKVVEKIWAKEPWALGGPVHILKPGIMTSDAGKCLVDAFGNIHFVGTETSHLWRGYMDGAVRSGKRGGQEVIAALAAKQ</sequence>
<accession>A0A2C5Y1H5</accession>
<keyword evidence="9" id="KW-1185">Reference proteome</keyword>
<reference evidence="8 9" key="1">
    <citation type="submission" date="2017-06" db="EMBL/GenBank/DDBJ databases">
        <title>Ant-infecting Ophiocordyceps genomes reveal a high diversity of potential behavioral manipulation genes and a possible major role for enterotoxins.</title>
        <authorList>
            <person name="De Bekker C."/>
            <person name="Evans H.C."/>
            <person name="Brachmann A."/>
            <person name="Hughes D.P."/>
        </authorList>
    </citation>
    <scope>NUCLEOTIDE SEQUENCE [LARGE SCALE GENOMIC DNA]</scope>
    <source>
        <strain evidence="8 9">1348a</strain>
    </source>
</reference>
<keyword evidence="6" id="KW-0285">Flavoprotein</keyword>
<dbReference type="GO" id="GO:0097621">
    <property type="term" value="F:monoamine oxidase activity"/>
    <property type="evidence" value="ECO:0007669"/>
    <property type="project" value="UniProtKB-EC"/>
</dbReference>
<feature type="binding site" evidence="5">
    <location>
        <position position="351"/>
    </location>
    <ligand>
        <name>substrate</name>
    </ligand>
</feature>